<protein>
    <submittedName>
        <fullName evidence="1">Uncharacterized protein</fullName>
    </submittedName>
</protein>
<dbReference type="GeneID" id="89940182"/>
<accession>A0AAN6QEG6</accession>
<gene>
    <name evidence="1" type="ORF">N656DRAFT_783925</name>
</gene>
<evidence type="ECO:0000313" key="1">
    <source>
        <dbReference type="EMBL" id="KAK4108693.1"/>
    </source>
</evidence>
<dbReference type="Proteomes" id="UP001302812">
    <property type="component" value="Unassembled WGS sequence"/>
</dbReference>
<reference evidence="1" key="2">
    <citation type="submission" date="2023-05" db="EMBL/GenBank/DDBJ databases">
        <authorList>
            <consortium name="Lawrence Berkeley National Laboratory"/>
            <person name="Steindorff A."/>
            <person name="Hensen N."/>
            <person name="Bonometti L."/>
            <person name="Westerberg I."/>
            <person name="Brannstrom I.O."/>
            <person name="Guillou S."/>
            <person name="Cros-Aarteil S."/>
            <person name="Calhoun S."/>
            <person name="Haridas S."/>
            <person name="Kuo A."/>
            <person name="Mondo S."/>
            <person name="Pangilinan J."/>
            <person name="Riley R."/>
            <person name="Labutti K."/>
            <person name="Andreopoulos B."/>
            <person name="Lipzen A."/>
            <person name="Chen C."/>
            <person name="Yanf M."/>
            <person name="Daum C."/>
            <person name="Ng V."/>
            <person name="Clum A."/>
            <person name="Ohm R."/>
            <person name="Martin F."/>
            <person name="Silar P."/>
            <person name="Natvig D."/>
            <person name="Lalanne C."/>
            <person name="Gautier V."/>
            <person name="Ament-Velasquez S.L."/>
            <person name="Kruys A."/>
            <person name="Hutchinson M.I."/>
            <person name="Powell A.J."/>
            <person name="Barry K."/>
            <person name="Miller A.N."/>
            <person name="Grigoriev I.V."/>
            <person name="Debuchy R."/>
            <person name="Gladieux P."/>
            <person name="Thoren M.H."/>
            <person name="Johannesson H."/>
        </authorList>
    </citation>
    <scope>NUCLEOTIDE SEQUENCE</scope>
    <source>
        <strain evidence="1">CBS 508.74</strain>
    </source>
</reference>
<organism evidence="1 2">
    <name type="scientific">Canariomyces notabilis</name>
    <dbReference type="NCBI Taxonomy" id="2074819"/>
    <lineage>
        <taxon>Eukaryota</taxon>
        <taxon>Fungi</taxon>
        <taxon>Dikarya</taxon>
        <taxon>Ascomycota</taxon>
        <taxon>Pezizomycotina</taxon>
        <taxon>Sordariomycetes</taxon>
        <taxon>Sordariomycetidae</taxon>
        <taxon>Sordariales</taxon>
        <taxon>Chaetomiaceae</taxon>
        <taxon>Canariomyces</taxon>
    </lineage>
</organism>
<keyword evidence="2" id="KW-1185">Reference proteome</keyword>
<dbReference type="EMBL" id="MU853361">
    <property type="protein sequence ID" value="KAK4108693.1"/>
    <property type="molecule type" value="Genomic_DNA"/>
</dbReference>
<reference evidence="1" key="1">
    <citation type="journal article" date="2023" name="Mol. Phylogenet. Evol.">
        <title>Genome-scale phylogeny and comparative genomics of the fungal order Sordariales.</title>
        <authorList>
            <person name="Hensen N."/>
            <person name="Bonometti L."/>
            <person name="Westerberg I."/>
            <person name="Brannstrom I.O."/>
            <person name="Guillou S."/>
            <person name="Cros-Aarteil S."/>
            <person name="Calhoun S."/>
            <person name="Haridas S."/>
            <person name="Kuo A."/>
            <person name="Mondo S."/>
            <person name="Pangilinan J."/>
            <person name="Riley R."/>
            <person name="LaButti K."/>
            <person name="Andreopoulos B."/>
            <person name="Lipzen A."/>
            <person name="Chen C."/>
            <person name="Yan M."/>
            <person name="Daum C."/>
            <person name="Ng V."/>
            <person name="Clum A."/>
            <person name="Steindorff A."/>
            <person name="Ohm R.A."/>
            <person name="Martin F."/>
            <person name="Silar P."/>
            <person name="Natvig D.O."/>
            <person name="Lalanne C."/>
            <person name="Gautier V."/>
            <person name="Ament-Velasquez S.L."/>
            <person name="Kruys A."/>
            <person name="Hutchinson M.I."/>
            <person name="Powell A.J."/>
            <person name="Barry K."/>
            <person name="Miller A.N."/>
            <person name="Grigoriev I.V."/>
            <person name="Debuchy R."/>
            <person name="Gladieux P."/>
            <person name="Hiltunen Thoren M."/>
            <person name="Johannesson H."/>
        </authorList>
    </citation>
    <scope>NUCLEOTIDE SEQUENCE</scope>
    <source>
        <strain evidence="1">CBS 508.74</strain>
    </source>
</reference>
<sequence>MGRDTEALREFAAKDIEASSSEAESLGYGYRRLIGYRLPQGVYPVWSGQHFG</sequence>
<comment type="caution">
    <text evidence="1">The sequence shown here is derived from an EMBL/GenBank/DDBJ whole genome shotgun (WGS) entry which is preliminary data.</text>
</comment>
<proteinExistence type="predicted"/>
<dbReference type="RefSeq" id="XP_064666263.1">
    <property type="nucleotide sequence ID" value="XM_064816057.1"/>
</dbReference>
<name>A0AAN6QEG6_9PEZI</name>
<dbReference type="AlphaFoldDB" id="A0AAN6QEG6"/>
<evidence type="ECO:0000313" key="2">
    <source>
        <dbReference type="Proteomes" id="UP001302812"/>
    </source>
</evidence>